<dbReference type="PATRIC" id="fig|1121448.10.peg.1"/>
<dbReference type="EMBL" id="CP006585">
    <property type="protein sequence ID" value="AGW11943.1"/>
    <property type="molecule type" value="Genomic_DNA"/>
</dbReference>
<gene>
    <name evidence="1" type="ORF">DGI_0001</name>
</gene>
<dbReference type="HOGENOM" id="CLU_2408454_0_0_7"/>
<reference evidence="1 2" key="1">
    <citation type="journal article" date="2013" name="J. Bacteriol.">
        <title>Roles of HynAB and Ech, the only two hydrogenases found in the model sulfate reducer Desulfovibrio gigas.</title>
        <authorList>
            <person name="Morais-Silva F.O."/>
            <person name="Santos C.I."/>
            <person name="Rodrigues R."/>
            <person name="Pereira I.A."/>
            <person name="Rodrigues-Pousada C."/>
        </authorList>
    </citation>
    <scope>NUCLEOTIDE SEQUENCE [LARGE SCALE GENOMIC DNA]</scope>
    <source>
        <strain evidence="2">ATCC 19364 / DSM 1382 / NCIMB 9332 / VKM B-1759</strain>
    </source>
</reference>
<dbReference type="STRING" id="1121448.DGI_0001"/>
<dbReference type="Proteomes" id="UP000016587">
    <property type="component" value="Chromosome"/>
</dbReference>
<dbReference type="AlphaFoldDB" id="T2G6N1"/>
<organism evidence="1 2">
    <name type="scientific">Megalodesulfovibrio gigas (strain ATCC 19364 / DSM 1382 / NCIMB 9332 / VKM B-1759)</name>
    <name type="common">Desulfovibrio gigas</name>
    <dbReference type="NCBI Taxonomy" id="1121448"/>
    <lineage>
        <taxon>Bacteria</taxon>
        <taxon>Pseudomonadati</taxon>
        <taxon>Thermodesulfobacteriota</taxon>
        <taxon>Desulfovibrionia</taxon>
        <taxon>Desulfovibrionales</taxon>
        <taxon>Desulfovibrionaceae</taxon>
        <taxon>Megalodesulfovibrio</taxon>
    </lineage>
</organism>
<dbReference type="KEGG" id="dgg:DGI_0001"/>
<keyword evidence="2" id="KW-1185">Reference proteome</keyword>
<name>T2G6N1_MEGG1</name>
<proteinExistence type="predicted"/>
<evidence type="ECO:0000313" key="2">
    <source>
        <dbReference type="Proteomes" id="UP000016587"/>
    </source>
</evidence>
<protein>
    <submittedName>
        <fullName evidence="1">Uncharacterized protein</fullName>
    </submittedName>
</protein>
<sequence>MLGQRIVAELGRDVGWSDLESQLPQCELVTRQPSLVLPPVRLPWWQLRTSIIPCDLSSTEVILSVGALVNSRAIWHKLAEDLAQLRVATYFL</sequence>
<accession>T2G6N1</accession>
<reference evidence="2" key="2">
    <citation type="submission" date="2013-07" db="EMBL/GenBank/DDBJ databases">
        <authorList>
            <person name="Morais-Silva F.O."/>
            <person name="Rezende A.M."/>
            <person name="Pimentel C."/>
            <person name="Resende D.M."/>
            <person name="Santos C.I."/>
            <person name="Clemente C."/>
            <person name="de Oliveira L.M."/>
            <person name="da Silva S.M."/>
            <person name="Costa D.A."/>
            <person name="Varela-Raposo A."/>
            <person name="Horacio E.C.A."/>
            <person name="Matos M."/>
            <person name="Flores O."/>
            <person name="Ruiz J.C."/>
            <person name="Rodrigues-Pousada C."/>
        </authorList>
    </citation>
    <scope>NUCLEOTIDE SEQUENCE [LARGE SCALE GENOMIC DNA]</scope>
    <source>
        <strain evidence="2">ATCC 19364 / DSM 1382 / NCIMB 9332 / VKM B-1759</strain>
    </source>
</reference>
<evidence type="ECO:0000313" key="1">
    <source>
        <dbReference type="EMBL" id="AGW11943.1"/>
    </source>
</evidence>